<protein>
    <submittedName>
        <fullName evidence="3">FAD-dependent oxidoreductase</fullName>
    </submittedName>
</protein>
<dbReference type="Pfam" id="PF01494">
    <property type="entry name" value="FAD_binding_3"/>
    <property type="match status" value="1"/>
</dbReference>
<sequence>MSHTENTTVAIAGGGPAGIMLGLLLARAGVDATVLEKHADFLRDFRGDTVHPSTLQVLDELGLAEELERRPHRKVTTITAARAGRAIIDADLDELPGRYRHIAMMPQWDFLDMLTDHARAYPGFRLLMNAEATGLVEQDGAVRGLRYRQRDTEGGAAGPERPLRAVLTVAADGRDSRVRDAAGMVPAELGAPMDVLWLRVRRAPAGESGLNGSLGEGRMAVAIDRGDYWQIAYLIPKGGYDQVRAGAIRDFQDSLLELLPFLGEDAVREVDDWSEVAFLSVSSGRLRRWYRPGMLAIGDAAHTMTPVGGVGINLAVQDAVATANLLARPLLEAQSDPDRYAKTLNPELLAQVQRRRWMPTVGTQAIQQLLQRQVIGRVLRGGEQLPLALRLVAGTHAWSQLVARTMATGLRPEHVRTPAVAAGSA</sequence>
<dbReference type="InterPro" id="IPR036188">
    <property type="entry name" value="FAD/NAD-bd_sf"/>
</dbReference>
<dbReference type="InterPro" id="IPR002938">
    <property type="entry name" value="FAD-bd"/>
</dbReference>
<dbReference type="PANTHER" id="PTHR43476:SF5">
    <property type="entry name" value="FAD-DEPENDENT MONOOXYGENASE"/>
    <property type="match status" value="1"/>
</dbReference>
<evidence type="ECO:0000259" key="2">
    <source>
        <dbReference type="Pfam" id="PF01494"/>
    </source>
</evidence>
<dbReference type="GO" id="GO:0071949">
    <property type="term" value="F:FAD binding"/>
    <property type="evidence" value="ECO:0007669"/>
    <property type="project" value="InterPro"/>
</dbReference>
<evidence type="ECO:0000313" key="4">
    <source>
        <dbReference type="Proteomes" id="UP001140076"/>
    </source>
</evidence>
<dbReference type="Gene3D" id="3.50.50.60">
    <property type="entry name" value="FAD/NAD(P)-binding domain"/>
    <property type="match status" value="2"/>
</dbReference>
<dbReference type="RefSeq" id="WP_270072800.1">
    <property type="nucleotide sequence ID" value="NZ_JAJAQC010000023.1"/>
</dbReference>
<keyword evidence="1" id="KW-0560">Oxidoreductase</keyword>
<dbReference type="EMBL" id="JAJAQC010000023">
    <property type="protein sequence ID" value="MDA0565527.1"/>
    <property type="molecule type" value="Genomic_DNA"/>
</dbReference>
<proteinExistence type="predicted"/>
<organism evidence="3 4">
    <name type="scientific">Streptomonospora mangrovi</name>
    <dbReference type="NCBI Taxonomy" id="2883123"/>
    <lineage>
        <taxon>Bacteria</taxon>
        <taxon>Bacillati</taxon>
        <taxon>Actinomycetota</taxon>
        <taxon>Actinomycetes</taxon>
        <taxon>Streptosporangiales</taxon>
        <taxon>Nocardiopsidaceae</taxon>
        <taxon>Streptomonospora</taxon>
    </lineage>
</organism>
<keyword evidence="4" id="KW-1185">Reference proteome</keyword>
<gene>
    <name evidence="3" type="ORF">LG943_14550</name>
</gene>
<feature type="domain" description="FAD-binding" evidence="2">
    <location>
        <begin position="7"/>
        <end position="334"/>
    </location>
</feature>
<reference evidence="3" key="1">
    <citation type="submission" date="2021-10" db="EMBL/GenBank/DDBJ databases">
        <title>Streptomonospora sp. nov., isolated from mangrove soil.</title>
        <authorList>
            <person name="Chen X."/>
            <person name="Ge X."/>
            <person name="Liu W."/>
        </authorList>
    </citation>
    <scope>NUCLEOTIDE SEQUENCE</scope>
    <source>
        <strain evidence="3">S1-112</strain>
    </source>
</reference>
<name>A0A9X3SF18_9ACTN</name>
<dbReference type="PRINTS" id="PR00420">
    <property type="entry name" value="RNGMNOXGNASE"/>
</dbReference>
<dbReference type="InterPro" id="IPR050631">
    <property type="entry name" value="PheA/TfdB_FAD_monoxygenase"/>
</dbReference>
<dbReference type="Proteomes" id="UP001140076">
    <property type="component" value="Unassembled WGS sequence"/>
</dbReference>
<dbReference type="GO" id="GO:0016491">
    <property type="term" value="F:oxidoreductase activity"/>
    <property type="evidence" value="ECO:0007669"/>
    <property type="project" value="UniProtKB-KW"/>
</dbReference>
<evidence type="ECO:0000256" key="1">
    <source>
        <dbReference type="ARBA" id="ARBA00023002"/>
    </source>
</evidence>
<dbReference type="AlphaFoldDB" id="A0A9X3SF18"/>
<dbReference type="NCBIfam" id="NF004834">
    <property type="entry name" value="PRK06185.1-3"/>
    <property type="match status" value="1"/>
</dbReference>
<accession>A0A9X3SF18</accession>
<comment type="caution">
    <text evidence="3">The sequence shown here is derived from an EMBL/GenBank/DDBJ whole genome shotgun (WGS) entry which is preliminary data.</text>
</comment>
<evidence type="ECO:0000313" key="3">
    <source>
        <dbReference type="EMBL" id="MDA0565527.1"/>
    </source>
</evidence>
<dbReference type="SUPFAM" id="SSF51905">
    <property type="entry name" value="FAD/NAD(P)-binding domain"/>
    <property type="match status" value="1"/>
</dbReference>
<dbReference type="PANTHER" id="PTHR43476">
    <property type="entry name" value="3-(3-HYDROXY-PHENYL)PROPIONATE/3-HYDROXYCINNAMIC ACID HYDROXYLASE"/>
    <property type="match status" value="1"/>
</dbReference>